<accession>A0ACC3SPF5</accession>
<reference evidence="1" key="1">
    <citation type="submission" date="2024-02" db="EMBL/GenBank/DDBJ databases">
        <title>Metagenome Assembled Genome of Zalaria obscura JY119.</title>
        <authorList>
            <person name="Vighnesh L."/>
            <person name="Jagadeeshwari U."/>
            <person name="Venkata Ramana C."/>
            <person name="Sasikala C."/>
        </authorList>
    </citation>
    <scope>NUCLEOTIDE SEQUENCE</scope>
    <source>
        <strain evidence="1">JY119</strain>
    </source>
</reference>
<gene>
    <name evidence="1" type="ORF">M8818_000831</name>
</gene>
<sequence length="748" mass="80514">MEDAGFSSNANANANTWDWDFPSLLSVQDMDDQTMDDIVMEDDEAGGVSLIEPDLEPAEMGPRAYSYAAHQVDVPTFQSTTAIVSSEEASVPAHTSAGGVSLQALSTLPPPALCYTGAAEDTHADQTAYSLNPVGPVQSDHDAYIPASPQEEYSSHLRRLSSISLRPTLPSDDPVENDLAQGDADETDRHMDLGSPHVESMGGLFIQQYPSAMPWSTTSALMEIAGDILGPPPYSQEDADDPRRDYDVVTFLDRWQYLPAMQSSQQVETSYENLQAWQPDSDVYSEDLPDTGRDIQGLEWSSIGTTRTTARHMRKALGPWINPHASRLSPYAHPAPPLTNSEHFYTFKRNHISHLPSYSHFQLRHTLSATSRNDIYYASNNRIQRTSLACPALSDFVLDLSAPSRSTSDFRITTLTSSPSPSFPTYASGSSDSYLIAGSFTGTYALHNLSTQQTHEGTITRAPNSITTHISIPPPHPSVHASPYALIASNDAHLRTLDLQTQTFTSRAALPASLNAAATSPDGRLRVVVGDMTEAVILDAAKGTVLQGLQGHGGEDAFCCAWAPDGVTVATGAQDGRVAVWDARNWARPVVRVDVGGVGCARSLVFTEGAGNSGGGASGQKLVVAEGEDVVSVFDCNDWSRRQDIEFFGAVAGCVVLEGGKEIVIANADRSVGGLMVFEQESDLGRCDWEGMLGGDEVMDMAEQKWVGKGLQRAEGRRTGGSVKVDVGDTGREDWPSRLGCGLEEVLI</sequence>
<dbReference type="EMBL" id="JAMKPW020000003">
    <property type="protein sequence ID" value="KAK8219857.1"/>
    <property type="molecule type" value="Genomic_DNA"/>
</dbReference>
<evidence type="ECO:0000313" key="2">
    <source>
        <dbReference type="Proteomes" id="UP001320706"/>
    </source>
</evidence>
<name>A0ACC3SPF5_9PEZI</name>
<protein>
    <submittedName>
        <fullName evidence="1">Uncharacterized protein</fullName>
    </submittedName>
</protein>
<keyword evidence="2" id="KW-1185">Reference proteome</keyword>
<evidence type="ECO:0000313" key="1">
    <source>
        <dbReference type="EMBL" id="KAK8219857.1"/>
    </source>
</evidence>
<organism evidence="1 2">
    <name type="scientific">Zalaria obscura</name>
    <dbReference type="NCBI Taxonomy" id="2024903"/>
    <lineage>
        <taxon>Eukaryota</taxon>
        <taxon>Fungi</taxon>
        <taxon>Dikarya</taxon>
        <taxon>Ascomycota</taxon>
        <taxon>Pezizomycotina</taxon>
        <taxon>Dothideomycetes</taxon>
        <taxon>Dothideomycetidae</taxon>
        <taxon>Dothideales</taxon>
        <taxon>Zalariaceae</taxon>
        <taxon>Zalaria</taxon>
    </lineage>
</organism>
<proteinExistence type="predicted"/>
<dbReference type="Proteomes" id="UP001320706">
    <property type="component" value="Unassembled WGS sequence"/>
</dbReference>
<comment type="caution">
    <text evidence="1">The sequence shown here is derived from an EMBL/GenBank/DDBJ whole genome shotgun (WGS) entry which is preliminary data.</text>
</comment>